<sequence>MGGEGVRVLVAGGGVVRPVADDGVQVLVAAEDHKPAVPEPGQFASASLPRHLARGFVGFGSIVAGLALIPLVGIAALLLVPVGLLALRGCPMCWTMGLIQTVSAGRVRRECVDGRCELRVPGRDSQG</sequence>
<keyword evidence="3" id="KW-1185">Reference proteome</keyword>
<organism evidence="2 3">
    <name type="scientific">Catenulispora acidiphila (strain DSM 44928 / JCM 14897 / NBRC 102108 / NRRL B-24433 / ID139908)</name>
    <dbReference type="NCBI Taxonomy" id="479433"/>
    <lineage>
        <taxon>Bacteria</taxon>
        <taxon>Bacillati</taxon>
        <taxon>Actinomycetota</taxon>
        <taxon>Actinomycetes</taxon>
        <taxon>Catenulisporales</taxon>
        <taxon>Catenulisporaceae</taxon>
        <taxon>Catenulispora</taxon>
    </lineage>
</organism>
<dbReference type="eggNOG" id="ENOG50337PM">
    <property type="taxonomic scope" value="Bacteria"/>
</dbReference>
<dbReference type="STRING" id="479433.Caci_1706"/>
<evidence type="ECO:0000256" key="1">
    <source>
        <dbReference type="SAM" id="Phobius"/>
    </source>
</evidence>
<evidence type="ECO:0000313" key="3">
    <source>
        <dbReference type="Proteomes" id="UP000000851"/>
    </source>
</evidence>
<dbReference type="AlphaFoldDB" id="C7QBQ0"/>
<evidence type="ECO:0000313" key="2">
    <source>
        <dbReference type="EMBL" id="ACU70627.1"/>
    </source>
</evidence>
<gene>
    <name evidence="2" type="ordered locus">Caci_1706</name>
</gene>
<reference evidence="2 3" key="1">
    <citation type="journal article" date="2009" name="Stand. Genomic Sci.">
        <title>Complete genome sequence of Catenulispora acidiphila type strain (ID 139908).</title>
        <authorList>
            <person name="Copeland A."/>
            <person name="Lapidus A."/>
            <person name="Glavina Del Rio T."/>
            <person name="Nolan M."/>
            <person name="Lucas S."/>
            <person name="Chen F."/>
            <person name="Tice H."/>
            <person name="Cheng J.F."/>
            <person name="Bruce D."/>
            <person name="Goodwin L."/>
            <person name="Pitluck S."/>
            <person name="Mikhailova N."/>
            <person name="Pati A."/>
            <person name="Ivanova N."/>
            <person name="Mavromatis K."/>
            <person name="Chen A."/>
            <person name="Palaniappan K."/>
            <person name="Chain P."/>
            <person name="Land M."/>
            <person name="Hauser L."/>
            <person name="Chang Y.J."/>
            <person name="Jeffries C.D."/>
            <person name="Chertkov O."/>
            <person name="Brettin T."/>
            <person name="Detter J.C."/>
            <person name="Han C."/>
            <person name="Ali Z."/>
            <person name="Tindall B.J."/>
            <person name="Goker M."/>
            <person name="Bristow J."/>
            <person name="Eisen J.A."/>
            <person name="Markowitz V."/>
            <person name="Hugenholtz P."/>
            <person name="Kyrpides N.C."/>
            <person name="Klenk H.P."/>
        </authorList>
    </citation>
    <scope>NUCLEOTIDE SEQUENCE [LARGE SCALE GENOMIC DNA]</scope>
    <source>
        <strain evidence="3">DSM 44928 / JCM 14897 / NBRC 102108 / NRRL B-24433 / ID139908</strain>
    </source>
</reference>
<dbReference type="KEGG" id="cai:Caci_1706"/>
<proteinExistence type="predicted"/>
<protein>
    <submittedName>
        <fullName evidence="2">Uncharacterized protein</fullName>
    </submittedName>
</protein>
<feature type="transmembrane region" description="Helical" evidence="1">
    <location>
        <begin position="56"/>
        <end position="87"/>
    </location>
</feature>
<keyword evidence="1" id="KW-0812">Transmembrane</keyword>
<dbReference type="Proteomes" id="UP000000851">
    <property type="component" value="Chromosome"/>
</dbReference>
<name>C7QBQ0_CATAD</name>
<dbReference type="HOGENOM" id="CLU_1966585_0_0_11"/>
<keyword evidence="1" id="KW-0472">Membrane</keyword>
<keyword evidence="1" id="KW-1133">Transmembrane helix</keyword>
<dbReference type="EMBL" id="CP001700">
    <property type="protein sequence ID" value="ACU70627.1"/>
    <property type="molecule type" value="Genomic_DNA"/>
</dbReference>
<dbReference type="InParanoid" id="C7QBQ0"/>
<accession>C7QBQ0</accession>